<dbReference type="PRINTS" id="PR00180">
    <property type="entry name" value="CRETINALDHBP"/>
</dbReference>
<dbReference type="InterPro" id="IPR036273">
    <property type="entry name" value="CRAL/TRIO_N_dom_sf"/>
</dbReference>
<protein>
    <recommendedName>
        <fullName evidence="2">CRAL-TRIO domain-containing protein</fullName>
    </recommendedName>
</protein>
<dbReference type="CDD" id="cd00170">
    <property type="entry name" value="SEC14"/>
    <property type="match status" value="1"/>
</dbReference>
<proteinExistence type="predicted"/>
<feature type="region of interest" description="Disordered" evidence="1">
    <location>
        <begin position="278"/>
        <end position="355"/>
    </location>
</feature>
<dbReference type="PANTHER" id="PTHR10174:SF231">
    <property type="entry name" value="CLAVESIN-2-LIKE PROTEIN"/>
    <property type="match status" value="1"/>
</dbReference>
<feature type="compositionally biased region" description="Low complexity" evidence="1">
    <location>
        <begin position="289"/>
        <end position="301"/>
    </location>
</feature>
<evidence type="ECO:0000313" key="4">
    <source>
        <dbReference type="Proteomes" id="UP001075354"/>
    </source>
</evidence>
<dbReference type="InterPro" id="IPR001251">
    <property type="entry name" value="CRAL-TRIO_dom"/>
</dbReference>
<dbReference type="PANTHER" id="PTHR10174">
    <property type="entry name" value="ALPHA-TOCOPHEROL TRANSFER PROTEIN-RELATED"/>
    <property type="match status" value="1"/>
</dbReference>
<name>A0AAV7XEZ0_9NEOP</name>
<dbReference type="SUPFAM" id="SSF46938">
    <property type="entry name" value="CRAL/TRIO N-terminal domain"/>
    <property type="match status" value="1"/>
</dbReference>
<feature type="compositionally biased region" description="Basic residues" evidence="1">
    <location>
        <begin position="332"/>
        <end position="342"/>
    </location>
</feature>
<dbReference type="Pfam" id="PF03765">
    <property type="entry name" value="CRAL_TRIO_N"/>
    <property type="match status" value="1"/>
</dbReference>
<evidence type="ECO:0000259" key="2">
    <source>
        <dbReference type="PROSITE" id="PS50191"/>
    </source>
</evidence>
<gene>
    <name evidence="3" type="ORF">ONE63_002467</name>
</gene>
<dbReference type="SUPFAM" id="SSF52087">
    <property type="entry name" value="CRAL/TRIO domain"/>
    <property type="match status" value="1"/>
</dbReference>
<dbReference type="AlphaFoldDB" id="A0AAV7XEZ0"/>
<evidence type="ECO:0000256" key="1">
    <source>
        <dbReference type="SAM" id="MobiDB-lite"/>
    </source>
</evidence>
<dbReference type="Proteomes" id="UP001075354">
    <property type="component" value="Chromosome 12"/>
</dbReference>
<dbReference type="GO" id="GO:0016020">
    <property type="term" value="C:membrane"/>
    <property type="evidence" value="ECO:0007669"/>
    <property type="project" value="TreeGrafter"/>
</dbReference>
<dbReference type="Pfam" id="PF00650">
    <property type="entry name" value="CRAL_TRIO"/>
    <property type="match status" value="1"/>
</dbReference>
<dbReference type="GO" id="GO:1902936">
    <property type="term" value="F:phosphatidylinositol bisphosphate binding"/>
    <property type="evidence" value="ECO:0007669"/>
    <property type="project" value="TreeGrafter"/>
</dbReference>
<dbReference type="FunFam" id="3.40.525.10:FF:000002">
    <property type="entry name" value="Alpha-tocopherol transfer protein-like"/>
    <property type="match status" value="1"/>
</dbReference>
<reference evidence="3" key="1">
    <citation type="submission" date="2022-12" db="EMBL/GenBank/DDBJ databases">
        <title>Chromosome-level genome assembly of the bean flower thrips Megalurothrips usitatus.</title>
        <authorList>
            <person name="Ma L."/>
            <person name="Liu Q."/>
            <person name="Li H."/>
            <person name="Cai W."/>
        </authorList>
    </citation>
    <scope>NUCLEOTIDE SEQUENCE</scope>
    <source>
        <strain evidence="3">Cailab_2022a</strain>
    </source>
</reference>
<dbReference type="SMART" id="SM01100">
    <property type="entry name" value="CRAL_TRIO_N"/>
    <property type="match status" value="1"/>
</dbReference>
<dbReference type="InterPro" id="IPR011074">
    <property type="entry name" value="CRAL/TRIO_N_dom"/>
</dbReference>
<dbReference type="Gene3D" id="1.10.8.20">
    <property type="entry name" value="N-terminal domain of phosphatidylinositol transfer protein sec14p"/>
    <property type="match status" value="1"/>
</dbReference>
<feature type="compositionally biased region" description="Basic and acidic residues" evidence="1">
    <location>
        <begin position="278"/>
        <end position="287"/>
    </location>
</feature>
<dbReference type="Gene3D" id="3.40.525.10">
    <property type="entry name" value="CRAL-TRIO lipid binding domain"/>
    <property type="match status" value="1"/>
</dbReference>
<keyword evidence="4" id="KW-1185">Reference proteome</keyword>
<sequence length="355" mass="40671">MAEYTEFGLGMRMDANLPRLNAGVSLPKKEVLTADQALQSIRALLPSRQDIDFLRKDDDFLLRFLHARKMNVQDSFQLLANYYSYRQRNRHLFIHLNAQDESIQQALKDGFPGVLQQRDRKGRCVLVIFTAHWDHCSYSLIAVYRALLLTLEKLVEEKQNQMNGFVVVVDWTDFSFRQSSNLNPKVLKLMIEGLQDCFPARFKGIHFINQPWYVEALLTMIRPFLKEKTKEKIYMHGNNMSTLHEYVSKDILPAELGGEGPSFNPTMWSDRLLEESLKNSENPHDDTISETSGSDPESSSSEPDEPEPDQNKSQANVRKSETVPDALNSKQIVKKPLARKSSHAITSIVPSPEKF</sequence>
<organism evidence="3 4">
    <name type="scientific">Megalurothrips usitatus</name>
    <name type="common">bean blossom thrips</name>
    <dbReference type="NCBI Taxonomy" id="439358"/>
    <lineage>
        <taxon>Eukaryota</taxon>
        <taxon>Metazoa</taxon>
        <taxon>Ecdysozoa</taxon>
        <taxon>Arthropoda</taxon>
        <taxon>Hexapoda</taxon>
        <taxon>Insecta</taxon>
        <taxon>Pterygota</taxon>
        <taxon>Neoptera</taxon>
        <taxon>Paraneoptera</taxon>
        <taxon>Thysanoptera</taxon>
        <taxon>Terebrantia</taxon>
        <taxon>Thripoidea</taxon>
        <taxon>Thripidae</taxon>
        <taxon>Megalurothrips</taxon>
    </lineage>
</organism>
<accession>A0AAV7XEZ0</accession>
<feature type="domain" description="CRAL-TRIO" evidence="2">
    <location>
        <begin position="103"/>
        <end position="264"/>
    </location>
</feature>
<dbReference type="EMBL" id="JAPTSV010000012">
    <property type="protein sequence ID" value="KAJ1522156.1"/>
    <property type="molecule type" value="Genomic_DNA"/>
</dbReference>
<dbReference type="Gene3D" id="1.20.5.1200">
    <property type="entry name" value="Alpha-tocopherol transfer"/>
    <property type="match status" value="1"/>
</dbReference>
<dbReference type="PROSITE" id="PS50191">
    <property type="entry name" value="CRAL_TRIO"/>
    <property type="match status" value="1"/>
</dbReference>
<dbReference type="InterPro" id="IPR036865">
    <property type="entry name" value="CRAL-TRIO_dom_sf"/>
</dbReference>
<comment type="caution">
    <text evidence="3">The sequence shown here is derived from an EMBL/GenBank/DDBJ whole genome shotgun (WGS) entry which is preliminary data.</text>
</comment>
<evidence type="ECO:0000313" key="3">
    <source>
        <dbReference type="EMBL" id="KAJ1522156.1"/>
    </source>
</evidence>
<dbReference type="SMART" id="SM00516">
    <property type="entry name" value="SEC14"/>
    <property type="match status" value="1"/>
</dbReference>